<evidence type="ECO:0000313" key="3">
    <source>
        <dbReference type="Proteomes" id="UP000597444"/>
    </source>
</evidence>
<feature type="transmembrane region" description="Helical" evidence="1">
    <location>
        <begin position="52"/>
        <end position="75"/>
    </location>
</feature>
<feature type="transmembrane region" description="Helical" evidence="1">
    <location>
        <begin position="130"/>
        <end position="163"/>
    </location>
</feature>
<organism evidence="2 3">
    <name type="scientific">Reticulibacter mediterranei</name>
    <dbReference type="NCBI Taxonomy" id="2778369"/>
    <lineage>
        <taxon>Bacteria</taxon>
        <taxon>Bacillati</taxon>
        <taxon>Chloroflexota</taxon>
        <taxon>Ktedonobacteria</taxon>
        <taxon>Ktedonobacterales</taxon>
        <taxon>Reticulibacteraceae</taxon>
        <taxon>Reticulibacter</taxon>
    </lineage>
</organism>
<dbReference type="RefSeq" id="WP_220210420.1">
    <property type="nucleotide sequence ID" value="NZ_BNJK01000002.1"/>
</dbReference>
<sequence length="187" mass="20645">MRREEHGAEFPESSALPAERKPLKLVLGFLRGLVPGISTVLILAIFNHSGWFALLGGVFGMLLYDVLAFVEWLFGRSLGRKKTPQRQDIVGEAARQAFVAMVWPWLLIYGLLAIGAAVGLFSLSSQQSPLFALICGALSLLFCISLFRWIMMAGLSVLVLFLLPNWEKGLDPPPGEGERMGNDERED</sequence>
<evidence type="ECO:0000313" key="2">
    <source>
        <dbReference type="EMBL" id="GHO99797.1"/>
    </source>
</evidence>
<keyword evidence="3" id="KW-1185">Reference proteome</keyword>
<keyword evidence="1" id="KW-1133">Transmembrane helix</keyword>
<reference evidence="2" key="1">
    <citation type="submission" date="2020-10" db="EMBL/GenBank/DDBJ databases">
        <title>Taxonomic study of unclassified bacteria belonging to the class Ktedonobacteria.</title>
        <authorList>
            <person name="Yabe S."/>
            <person name="Wang C.M."/>
            <person name="Zheng Y."/>
            <person name="Sakai Y."/>
            <person name="Cavaletti L."/>
            <person name="Monciardini P."/>
            <person name="Donadio S."/>
        </authorList>
    </citation>
    <scope>NUCLEOTIDE SEQUENCE</scope>
    <source>
        <strain evidence="2">ID150040</strain>
    </source>
</reference>
<dbReference type="Proteomes" id="UP000597444">
    <property type="component" value="Unassembled WGS sequence"/>
</dbReference>
<feature type="transmembrane region" description="Helical" evidence="1">
    <location>
        <begin position="25"/>
        <end position="46"/>
    </location>
</feature>
<protein>
    <submittedName>
        <fullName evidence="2">Uncharacterized protein</fullName>
    </submittedName>
</protein>
<dbReference type="AlphaFoldDB" id="A0A8J3N9X8"/>
<comment type="caution">
    <text evidence="2">The sequence shown here is derived from an EMBL/GenBank/DDBJ whole genome shotgun (WGS) entry which is preliminary data.</text>
</comment>
<accession>A0A8J3N9X8</accession>
<evidence type="ECO:0000256" key="1">
    <source>
        <dbReference type="SAM" id="Phobius"/>
    </source>
</evidence>
<feature type="transmembrane region" description="Helical" evidence="1">
    <location>
        <begin position="96"/>
        <end position="124"/>
    </location>
</feature>
<dbReference type="EMBL" id="BNJK01000002">
    <property type="protein sequence ID" value="GHO99797.1"/>
    <property type="molecule type" value="Genomic_DNA"/>
</dbReference>
<keyword evidence="1" id="KW-0472">Membrane</keyword>
<keyword evidence="1" id="KW-0812">Transmembrane</keyword>
<name>A0A8J3N9X8_9CHLR</name>
<gene>
    <name evidence="2" type="ORF">KSF_098450</name>
</gene>
<proteinExistence type="predicted"/>